<dbReference type="InterPro" id="IPR005146">
    <property type="entry name" value="B3/B4_tRNA-bd"/>
</dbReference>
<dbReference type="InterPro" id="IPR004532">
    <property type="entry name" value="Phe-tRNA-ligase_IIc_bsu_bact"/>
</dbReference>
<comment type="catalytic activity">
    <reaction evidence="14 15">
        <text>tRNA(Phe) + L-phenylalanine + ATP = L-phenylalanyl-tRNA(Phe) + AMP + diphosphate + H(+)</text>
        <dbReference type="Rhea" id="RHEA:19413"/>
        <dbReference type="Rhea" id="RHEA-COMP:9668"/>
        <dbReference type="Rhea" id="RHEA-COMP:9699"/>
        <dbReference type="ChEBI" id="CHEBI:15378"/>
        <dbReference type="ChEBI" id="CHEBI:30616"/>
        <dbReference type="ChEBI" id="CHEBI:33019"/>
        <dbReference type="ChEBI" id="CHEBI:58095"/>
        <dbReference type="ChEBI" id="CHEBI:78442"/>
        <dbReference type="ChEBI" id="CHEBI:78531"/>
        <dbReference type="ChEBI" id="CHEBI:456215"/>
        <dbReference type="EC" id="6.1.1.20"/>
    </reaction>
</comment>
<feature type="binding site" evidence="15">
    <location>
        <position position="492"/>
    </location>
    <ligand>
        <name>Mg(2+)</name>
        <dbReference type="ChEBI" id="CHEBI:18420"/>
        <note>shared with alpha subunit</note>
    </ligand>
</feature>
<keyword evidence="13 15" id="KW-0030">Aminoacyl-tRNA synthetase</keyword>
<evidence type="ECO:0000313" key="21">
    <source>
        <dbReference type="Proteomes" id="UP000832097"/>
    </source>
</evidence>
<dbReference type="PANTHER" id="PTHR10947:SF0">
    <property type="entry name" value="PHENYLALANINE--TRNA LIGASE BETA SUBUNIT"/>
    <property type="match status" value="1"/>
</dbReference>
<feature type="domain" description="B5" evidence="19">
    <location>
        <begin position="430"/>
        <end position="505"/>
    </location>
</feature>
<evidence type="ECO:0000256" key="3">
    <source>
        <dbReference type="ARBA" id="ARBA00011209"/>
    </source>
</evidence>
<keyword evidence="7 15" id="KW-0479">Metal-binding</keyword>
<dbReference type="SUPFAM" id="SSF46955">
    <property type="entry name" value="Putative DNA-binding domain"/>
    <property type="match status" value="1"/>
</dbReference>
<dbReference type="Pfam" id="PF03484">
    <property type="entry name" value="B5"/>
    <property type="match status" value="1"/>
</dbReference>
<dbReference type="Pfam" id="PF17759">
    <property type="entry name" value="tRNA_synthFbeta"/>
    <property type="match status" value="1"/>
</dbReference>
<dbReference type="PROSITE" id="PS51447">
    <property type="entry name" value="FDX_ACB"/>
    <property type="match status" value="1"/>
</dbReference>
<feature type="binding site" evidence="15">
    <location>
        <position position="483"/>
    </location>
    <ligand>
        <name>Mg(2+)</name>
        <dbReference type="ChEBI" id="CHEBI:18420"/>
        <note>shared with alpha subunit</note>
    </ligand>
</feature>
<dbReference type="InterPro" id="IPR041616">
    <property type="entry name" value="PheRS_beta_core"/>
</dbReference>
<keyword evidence="4 15" id="KW-0963">Cytoplasm</keyword>
<dbReference type="CDD" id="cd02796">
    <property type="entry name" value="tRNA_bind_bactPheRS"/>
    <property type="match status" value="1"/>
</dbReference>
<dbReference type="Pfam" id="PF03483">
    <property type="entry name" value="B3_4"/>
    <property type="match status" value="1"/>
</dbReference>
<dbReference type="Gene3D" id="2.40.50.140">
    <property type="entry name" value="Nucleic acid-binding proteins"/>
    <property type="match status" value="1"/>
</dbReference>
<evidence type="ECO:0000256" key="5">
    <source>
        <dbReference type="ARBA" id="ARBA00022555"/>
    </source>
</evidence>
<evidence type="ECO:0000256" key="9">
    <source>
        <dbReference type="ARBA" id="ARBA00022840"/>
    </source>
</evidence>
<organism evidence="20 21">
    <name type="scientific">Agromyces larvae</name>
    <dbReference type="NCBI Taxonomy" id="2929802"/>
    <lineage>
        <taxon>Bacteria</taxon>
        <taxon>Bacillati</taxon>
        <taxon>Actinomycetota</taxon>
        <taxon>Actinomycetes</taxon>
        <taxon>Micrococcales</taxon>
        <taxon>Microbacteriaceae</taxon>
        <taxon>Agromyces</taxon>
    </lineage>
</organism>
<dbReference type="Gene3D" id="3.30.930.10">
    <property type="entry name" value="Bira Bifunctional Protein, Domain 2"/>
    <property type="match status" value="1"/>
</dbReference>
<keyword evidence="6 15" id="KW-0436">Ligase</keyword>
<dbReference type="PANTHER" id="PTHR10947">
    <property type="entry name" value="PHENYLALANYL-TRNA SYNTHETASE BETA CHAIN AND LEUCINE-RICH REPEAT-CONTAINING PROTEIN 47"/>
    <property type="match status" value="1"/>
</dbReference>
<evidence type="ECO:0000256" key="1">
    <source>
        <dbReference type="ARBA" id="ARBA00004496"/>
    </source>
</evidence>
<evidence type="ECO:0000256" key="14">
    <source>
        <dbReference type="ARBA" id="ARBA00049255"/>
    </source>
</evidence>
<evidence type="ECO:0000256" key="13">
    <source>
        <dbReference type="ARBA" id="ARBA00023146"/>
    </source>
</evidence>
<evidence type="ECO:0000259" key="19">
    <source>
        <dbReference type="PROSITE" id="PS51483"/>
    </source>
</evidence>
<dbReference type="InterPro" id="IPR002547">
    <property type="entry name" value="tRNA-bd_dom"/>
</dbReference>
<dbReference type="InterPro" id="IPR009061">
    <property type="entry name" value="DNA-bd_dom_put_sf"/>
</dbReference>
<name>A0ABY4C485_9MICO</name>
<dbReference type="InterPro" id="IPR036690">
    <property type="entry name" value="Fdx_antiC-bd_sf"/>
</dbReference>
<reference evidence="20 21" key="1">
    <citation type="submission" date="2022-03" db="EMBL/GenBank/DDBJ databases">
        <title>Mucilaginibacter sp. isolated from the gut of Protaetia brevitarsis seulensis larvae.</title>
        <authorList>
            <person name="Won M."/>
            <person name="Kim S.-J."/>
            <person name="Kwon S.-W."/>
        </authorList>
    </citation>
    <scope>NUCLEOTIDE SEQUENCE [LARGE SCALE GENOMIC DNA]</scope>
    <source>
        <strain evidence="20 21">CFWR-12</strain>
    </source>
</reference>
<comment type="cofactor">
    <cofactor evidence="15">
        <name>Mg(2+)</name>
        <dbReference type="ChEBI" id="CHEBI:18420"/>
    </cofactor>
    <text evidence="15">Binds 2 magnesium ions per tetramer.</text>
</comment>
<keyword evidence="10 15" id="KW-0460">Magnesium</keyword>
<dbReference type="Gene3D" id="3.50.40.10">
    <property type="entry name" value="Phenylalanyl-trna Synthetase, Chain B, domain 3"/>
    <property type="match status" value="1"/>
</dbReference>
<evidence type="ECO:0000259" key="18">
    <source>
        <dbReference type="PROSITE" id="PS51447"/>
    </source>
</evidence>
<dbReference type="SUPFAM" id="SSF54991">
    <property type="entry name" value="Anticodon-binding domain of PheRS"/>
    <property type="match status" value="1"/>
</dbReference>
<dbReference type="InterPro" id="IPR045060">
    <property type="entry name" value="Phe-tRNA-ligase_IIc_bsu"/>
</dbReference>
<dbReference type="InterPro" id="IPR012340">
    <property type="entry name" value="NA-bd_OB-fold"/>
</dbReference>
<keyword evidence="11 16" id="KW-0694">RNA-binding</keyword>
<feature type="binding site" evidence="15">
    <location>
        <position position="489"/>
    </location>
    <ligand>
        <name>Mg(2+)</name>
        <dbReference type="ChEBI" id="CHEBI:18420"/>
        <note>shared with alpha subunit</note>
    </ligand>
</feature>
<proteinExistence type="inferred from homology"/>
<evidence type="ECO:0000256" key="15">
    <source>
        <dbReference type="HAMAP-Rule" id="MF_00283"/>
    </source>
</evidence>
<dbReference type="InterPro" id="IPR045864">
    <property type="entry name" value="aa-tRNA-synth_II/BPL/LPL"/>
</dbReference>
<gene>
    <name evidence="15 20" type="primary">pheT</name>
    <name evidence="20" type="ORF">MTO99_03070</name>
</gene>
<comment type="subcellular location">
    <subcellularLocation>
        <location evidence="1 15">Cytoplasm</location>
    </subcellularLocation>
</comment>
<dbReference type="SMART" id="SM00873">
    <property type="entry name" value="B3_4"/>
    <property type="match status" value="1"/>
</dbReference>
<dbReference type="EC" id="6.1.1.20" evidence="15"/>
<evidence type="ECO:0000256" key="11">
    <source>
        <dbReference type="ARBA" id="ARBA00022884"/>
    </source>
</evidence>
<dbReference type="SUPFAM" id="SSF56037">
    <property type="entry name" value="PheT/TilS domain"/>
    <property type="match status" value="1"/>
</dbReference>
<dbReference type="Gene3D" id="3.30.70.380">
    <property type="entry name" value="Ferrodoxin-fold anticodon-binding domain"/>
    <property type="match status" value="1"/>
</dbReference>
<evidence type="ECO:0000256" key="7">
    <source>
        <dbReference type="ARBA" id="ARBA00022723"/>
    </source>
</evidence>
<dbReference type="InterPro" id="IPR005147">
    <property type="entry name" value="tRNA_synthase_B5-dom"/>
</dbReference>
<dbReference type="Pfam" id="PF03147">
    <property type="entry name" value="FDX-ACB"/>
    <property type="match status" value="1"/>
</dbReference>
<protein>
    <recommendedName>
        <fullName evidence="15">Phenylalanine--tRNA ligase beta subunit</fullName>
        <ecNumber evidence="15">6.1.1.20</ecNumber>
    </recommendedName>
    <alternativeName>
        <fullName evidence="15">Phenylalanyl-tRNA synthetase beta subunit</fullName>
        <shortName evidence="15">PheRS</shortName>
    </alternativeName>
</protein>
<keyword evidence="12 15" id="KW-0648">Protein biosynthesis</keyword>
<feature type="binding site" evidence="15">
    <location>
        <position position="493"/>
    </location>
    <ligand>
        <name>Mg(2+)</name>
        <dbReference type="ChEBI" id="CHEBI:18420"/>
        <note>shared with alpha subunit</note>
    </ligand>
</feature>
<accession>A0ABY4C485</accession>
<dbReference type="SMART" id="SM00874">
    <property type="entry name" value="B5"/>
    <property type="match status" value="1"/>
</dbReference>
<dbReference type="SUPFAM" id="SSF55681">
    <property type="entry name" value="Class II aaRS and biotin synthetases"/>
    <property type="match status" value="1"/>
</dbReference>
<evidence type="ECO:0000256" key="12">
    <source>
        <dbReference type="ARBA" id="ARBA00022917"/>
    </source>
</evidence>
<dbReference type="EMBL" id="CP094528">
    <property type="protein sequence ID" value="UOE44788.1"/>
    <property type="molecule type" value="Genomic_DNA"/>
</dbReference>
<keyword evidence="5 16" id="KW-0820">tRNA-binding</keyword>
<dbReference type="PROSITE" id="PS51483">
    <property type="entry name" value="B5"/>
    <property type="match status" value="1"/>
</dbReference>
<dbReference type="InterPro" id="IPR005121">
    <property type="entry name" value="Fdx_antiC-bd"/>
</dbReference>
<keyword evidence="8 15" id="KW-0547">Nucleotide-binding</keyword>
<evidence type="ECO:0000256" key="2">
    <source>
        <dbReference type="ARBA" id="ARBA00008653"/>
    </source>
</evidence>
<dbReference type="Proteomes" id="UP000832097">
    <property type="component" value="Chromosome"/>
</dbReference>
<dbReference type="RefSeq" id="WP_243556869.1">
    <property type="nucleotide sequence ID" value="NZ_CP094528.1"/>
</dbReference>
<evidence type="ECO:0000256" key="10">
    <source>
        <dbReference type="ARBA" id="ARBA00022842"/>
    </source>
</evidence>
<dbReference type="InterPro" id="IPR020825">
    <property type="entry name" value="Phe-tRNA_synthase-like_B3/B4"/>
</dbReference>
<evidence type="ECO:0000256" key="8">
    <source>
        <dbReference type="ARBA" id="ARBA00022741"/>
    </source>
</evidence>
<feature type="domain" description="FDX-ACB" evidence="18">
    <location>
        <begin position="755"/>
        <end position="848"/>
    </location>
</feature>
<keyword evidence="9 15" id="KW-0067">ATP-binding</keyword>
<dbReference type="NCBIfam" id="TIGR00472">
    <property type="entry name" value="pheT_bact"/>
    <property type="match status" value="1"/>
</dbReference>
<dbReference type="HAMAP" id="MF_00283">
    <property type="entry name" value="Phe_tRNA_synth_beta1"/>
    <property type="match status" value="1"/>
</dbReference>
<evidence type="ECO:0000256" key="16">
    <source>
        <dbReference type="PROSITE-ProRule" id="PRU00209"/>
    </source>
</evidence>
<evidence type="ECO:0000256" key="4">
    <source>
        <dbReference type="ARBA" id="ARBA00022490"/>
    </source>
</evidence>
<dbReference type="CDD" id="cd00769">
    <property type="entry name" value="PheRS_beta_core"/>
    <property type="match status" value="1"/>
</dbReference>
<evidence type="ECO:0000313" key="20">
    <source>
        <dbReference type="EMBL" id="UOE44788.1"/>
    </source>
</evidence>
<dbReference type="SUPFAM" id="SSF50249">
    <property type="entry name" value="Nucleic acid-binding proteins"/>
    <property type="match status" value="1"/>
</dbReference>
<comment type="subunit">
    <text evidence="3 15">Tetramer of two alpha and two beta subunits.</text>
</comment>
<dbReference type="Gene3D" id="3.30.56.10">
    <property type="match status" value="2"/>
</dbReference>
<dbReference type="InterPro" id="IPR033714">
    <property type="entry name" value="tRNA_bind_bactPheRS"/>
</dbReference>
<feature type="domain" description="TRNA-binding" evidence="17">
    <location>
        <begin position="40"/>
        <end position="173"/>
    </location>
</feature>
<sequence length="849" mass="89215">MRVPLSWLAEYVELVPGTTPEDVHAALVKVGLEEEDIHTFEVSGPIVVGEVLDFVEEPQSNGKTIRWCQVRVAPDPSTGSGTEKLAEPVEANGPAIRGIVCGARNFFVGDQVVVTLPGAVLPGPFPIAARKTYGHVSDGMIASARELGLGEDHDGILRLSTLGIEAPVGTDAIALLGLDDAAIEINVTPDRGYAFSIRGVAREYAHATGARFRDPVERAEVAEVAGDAFPVEIRDEAPIRGKAGASVFATRVVRGVDPTRPTPAWMIARLKLAGIRSLSLLVDITNYVMLELGQPIHGYDLDRLQGGIVVRRAQRGDQLTTLDEKQRDLHAEDLLITDDRGPIGLAGVMGGADTEMGESTRNVLIEAANFDPVSIARTARRHKLPSEASKRFERGVDPQIAEAAASRVAQLMVELAGGTADTGSIVGEAQGRAPILLPHGFVTALVGVDVTDDEVHDALAEIGGAVTRTDAGFEVVPPSWRPDLQLKQDLTEEVARLVGYHRIPSVLPVAPPGRGLTRSQRLRKQVADVLAGAGSTEVLAFPFVTADENLRFGSVDGASVPQVKVANALDASTPYLRRSLLPGLIGVARRNLSRGFTDLDLFELGLVFLPSADGVLGSAELPVGAALPADAELAALNAGIPAQPRHAAVLLLGDVVDKAPGQVAVAAGLADALDRVREIAFAAGVEVAFSQGSHHALHPGRTAEIRLGDAVIGYAGELHPAIAEELDLPRVVAVAELDLDAVIAAGEPVEAHSIGTYPAATQDLSLVVARDVPAADVERAVREGAGDLLEHLALVDDYRGSGVAEDRKSLTFALRFRAADRTLTAAEASEAKLAGAALAGERTGAAIRE</sequence>
<dbReference type="PROSITE" id="PS50886">
    <property type="entry name" value="TRBD"/>
    <property type="match status" value="1"/>
</dbReference>
<keyword evidence="21" id="KW-1185">Reference proteome</keyword>
<dbReference type="SMART" id="SM00896">
    <property type="entry name" value="FDX-ACB"/>
    <property type="match status" value="1"/>
</dbReference>
<evidence type="ECO:0000256" key="6">
    <source>
        <dbReference type="ARBA" id="ARBA00022598"/>
    </source>
</evidence>
<evidence type="ECO:0000259" key="17">
    <source>
        <dbReference type="PROSITE" id="PS50886"/>
    </source>
</evidence>
<dbReference type="GO" id="GO:0004826">
    <property type="term" value="F:phenylalanine-tRNA ligase activity"/>
    <property type="evidence" value="ECO:0007669"/>
    <property type="project" value="UniProtKB-EC"/>
</dbReference>
<comment type="similarity">
    <text evidence="2 15">Belongs to the phenylalanyl-tRNA synthetase beta subunit family. Type 1 subfamily.</text>
</comment>